<dbReference type="PANTHER" id="PTHR43304:SF1">
    <property type="entry name" value="PAC DOMAIN-CONTAINING PROTEIN"/>
    <property type="match status" value="1"/>
</dbReference>
<dbReference type="Gene3D" id="3.30.450.20">
    <property type="entry name" value="PAS domain"/>
    <property type="match status" value="1"/>
</dbReference>
<dbReference type="AlphaFoldDB" id="A0A3S8RAM8"/>
<dbReference type="PANTHER" id="PTHR43304">
    <property type="entry name" value="PHYTOCHROME-LIKE PROTEIN CPH1"/>
    <property type="match status" value="1"/>
</dbReference>
<dbReference type="Pfam" id="PF00512">
    <property type="entry name" value="HisKA"/>
    <property type="match status" value="1"/>
</dbReference>
<keyword evidence="9" id="KW-1185">Reference proteome</keyword>
<dbReference type="CDD" id="cd00082">
    <property type="entry name" value="HisKA"/>
    <property type="match status" value="1"/>
</dbReference>
<dbReference type="PROSITE" id="PS50113">
    <property type="entry name" value="PAC"/>
    <property type="match status" value="1"/>
</dbReference>
<dbReference type="InterPro" id="IPR052162">
    <property type="entry name" value="Sensor_kinase/Photoreceptor"/>
</dbReference>
<dbReference type="GO" id="GO:0000155">
    <property type="term" value="F:phosphorelay sensor kinase activity"/>
    <property type="evidence" value="ECO:0007669"/>
    <property type="project" value="InterPro"/>
</dbReference>
<reference evidence="8 9" key="1">
    <citation type="submission" date="2018-09" db="EMBL/GenBank/DDBJ databases">
        <title>Insights into the microbiota of Asian seabass (Lates calcarifer) with tenacibaculosis symptoms and description of sp. nov. Tenacibaculum singaporense.</title>
        <authorList>
            <person name="Miyake S."/>
            <person name="Soh M."/>
            <person name="Azman M.N."/>
            <person name="Ngoh S.Y."/>
            <person name="Orban L."/>
        </authorList>
    </citation>
    <scope>NUCLEOTIDE SEQUENCE [LARGE SCALE GENOMIC DNA]</scope>
    <source>
        <strain evidence="8 9">DSM 106434</strain>
    </source>
</reference>
<name>A0A3S8RAM8_9FLAO</name>
<evidence type="ECO:0000256" key="4">
    <source>
        <dbReference type="ARBA" id="ARBA00022679"/>
    </source>
</evidence>
<dbReference type="InterPro" id="IPR005467">
    <property type="entry name" value="His_kinase_dom"/>
</dbReference>
<dbReference type="InterPro" id="IPR035965">
    <property type="entry name" value="PAS-like_dom_sf"/>
</dbReference>
<feature type="domain" description="PAC" evidence="7">
    <location>
        <begin position="93"/>
        <end position="145"/>
    </location>
</feature>
<dbReference type="InterPro" id="IPR013655">
    <property type="entry name" value="PAS_fold_3"/>
</dbReference>
<dbReference type="Proteomes" id="UP000274593">
    <property type="component" value="Chromosome"/>
</dbReference>
<dbReference type="EC" id="2.7.13.3" evidence="2"/>
<dbReference type="InterPro" id="IPR004358">
    <property type="entry name" value="Sig_transdc_His_kin-like_C"/>
</dbReference>
<dbReference type="SUPFAM" id="SSF55785">
    <property type="entry name" value="PYP-like sensor domain (PAS domain)"/>
    <property type="match status" value="1"/>
</dbReference>
<dbReference type="SMART" id="SM00086">
    <property type="entry name" value="PAC"/>
    <property type="match status" value="1"/>
</dbReference>
<dbReference type="PROSITE" id="PS50109">
    <property type="entry name" value="HIS_KIN"/>
    <property type="match status" value="1"/>
</dbReference>
<gene>
    <name evidence="8" type="ORF">D6T69_15240</name>
</gene>
<evidence type="ECO:0000259" key="7">
    <source>
        <dbReference type="PROSITE" id="PS50113"/>
    </source>
</evidence>
<dbReference type="EMBL" id="CP032548">
    <property type="protein sequence ID" value="AZJ36817.1"/>
    <property type="molecule type" value="Genomic_DNA"/>
</dbReference>
<dbReference type="Gene3D" id="1.10.287.130">
    <property type="match status" value="1"/>
</dbReference>
<dbReference type="InterPro" id="IPR003594">
    <property type="entry name" value="HATPase_dom"/>
</dbReference>
<feature type="domain" description="Histidine kinase" evidence="6">
    <location>
        <begin position="163"/>
        <end position="373"/>
    </location>
</feature>
<protein>
    <recommendedName>
        <fullName evidence="2">histidine kinase</fullName>
        <ecNumber evidence="2">2.7.13.3</ecNumber>
    </recommendedName>
</protein>
<dbReference type="Pfam" id="PF08447">
    <property type="entry name" value="PAS_3"/>
    <property type="match status" value="1"/>
</dbReference>
<dbReference type="SMART" id="SM00388">
    <property type="entry name" value="HisKA"/>
    <property type="match status" value="1"/>
</dbReference>
<dbReference type="Pfam" id="PF02518">
    <property type="entry name" value="HATPase_c"/>
    <property type="match status" value="1"/>
</dbReference>
<dbReference type="RefSeq" id="WP_125068868.1">
    <property type="nucleotide sequence ID" value="NZ_CP032548.1"/>
</dbReference>
<evidence type="ECO:0000256" key="1">
    <source>
        <dbReference type="ARBA" id="ARBA00000085"/>
    </source>
</evidence>
<dbReference type="SMART" id="SM00387">
    <property type="entry name" value="HATPase_c"/>
    <property type="match status" value="1"/>
</dbReference>
<dbReference type="PRINTS" id="PR00344">
    <property type="entry name" value="BCTRLSENSOR"/>
</dbReference>
<dbReference type="InterPro" id="IPR000014">
    <property type="entry name" value="PAS"/>
</dbReference>
<dbReference type="NCBIfam" id="TIGR00229">
    <property type="entry name" value="sensory_box"/>
    <property type="match status" value="1"/>
</dbReference>
<accession>A0A3S8RAM8</accession>
<proteinExistence type="predicted"/>
<comment type="catalytic activity">
    <reaction evidence="1">
        <text>ATP + protein L-histidine = ADP + protein N-phospho-L-histidine.</text>
        <dbReference type="EC" id="2.7.13.3"/>
    </reaction>
</comment>
<keyword evidence="5" id="KW-0418">Kinase</keyword>
<evidence type="ECO:0000256" key="2">
    <source>
        <dbReference type="ARBA" id="ARBA00012438"/>
    </source>
</evidence>
<dbReference type="InterPro" id="IPR036097">
    <property type="entry name" value="HisK_dim/P_sf"/>
</dbReference>
<organism evidence="8 9">
    <name type="scientific">Tenacibaculum singaporense</name>
    <dbReference type="NCBI Taxonomy" id="2358479"/>
    <lineage>
        <taxon>Bacteria</taxon>
        <taxon>Pseudomonadati</taxon>
        <taxon>Bacteroidota</taxon>
        <taxon>Flavobacteriia</taxon>
        <taxon>Flavobacteriales</taxon>
        <taxon>Flavobacteriaceae</taxon>
        <taxon>Tenacibaculum</taxon>
    </lineage>
</organism>
<evidence type="ECO:0000256" key="5">
    <source>
        <dbReference type="ARBA" id="ARBA00022777"/>
    </source>
</evidence>
<evidence type="ECO:0000259" key="6">
    <source>
        <dbReference type="PROSITE" id="PS50109"/>
    </source>
</evidence>
<dbReference type="InterPro" id="IPR036890">
    <property type="entry name" value="HATPase_C_sf"/>
</dbReference>
<evidence type="ECO:0000256" key="3">
    <source>
        <dbReference type="ARBA" id="ARBA00022553"/>
    </source>
</evidence>
<dbReference type="InterPro" id="IPR001610">
    <property type="entry name" value="PAC"/>
</dbReference>
<dbReference type="InterPro" id="IPR003661">
    <property type="entry name" value="HisK_dim/P_dom"/>
</dbReference>
<dbReference type="SUPFAM" id="SSF55874">
    <property type="entry name" value="ATPase domain of HSP90 chaperone/DNA topoisomerase II/histidine kinase"/>
    <property type="match status" value="1"/>
</dbReference>
<dbReference type="KEGG" id="tsig:D6T69_15240"/>
<dbReference type="SUPFAM" id="SSF47384">
    <property type="entry name" value="Homodimeric domain of signal transducing histidine kinase"/>
    <property type="match status" value="1"/>
</dbReference>
<dbReference type="CDD" id="cd00130">
    <property type="entry name" value="PAS"/>
    <property type="match status" value="1"/>
</dbReference>
<dbReference type="InterPro" id="IPR000700">
    <property type="entry name" value="PAS-assoc_C"/>
</dbReference>
<dbReference type="Gene3D" id="3.30.565.10">
    <property type="entry name" value="Histidine kinase-like ATPase, C-terminal domain"/>
    <property type="match status" value="1"/>
</dbReference>
<keyword evidence="4" id="KW-0808">Transferase</keyword>
<sequence length="373" mass="43029">MEHYLKKELYDLIKTDDSIFSFIQEGSLDGLWYWDLENPENEWMNEKFWTELGYNPNEMPHKSDAWQNIINKDDLNTALENFNKHCEDSNHPYDQVVRYKHKDGSTVYIRCRGLVIRNSLGTPIRMLGAHNNITKIMTTTTKLKEANKMLAEKNKELEQFAYIASHDLQEPVNTIQSFADLLLQDYGNDIEKEASIYLNYISVSAKRMKSLINSLLDYSKLGENKNLSNINCDELLKNVLIDLDKKIKNSKAIIKIGSLPKLKGYETELGLLFLNLIGNAIKFQKQNIRPQIFIDAKKENGWTFSITDNGIGIDEPYKEKIFSMFQRLNNRSEYEGTGIGLAHCKKIASMHNGNIWVQSELGVGSTFYFNIKV</sequence>
<evidence type="ECO:0000313" key="9">
    <source>
        <dbReference type="Proteomes" id="UP000274593"/>
    </source>
</evidence>
<evidence type="ECO:0000313" key="8">
    <source>
        <dbReference type="EMBL" id="AZJ36817.1"/>
    </source>
</evidence>
<keyword evidence="3" id="KW-0597">Phosphoprotein</keyword>